<dbReference type="OrthoDB" id="9807630at2"/>
<dbReference type="Gene3D" id="3.40.50.1000">
    <property type="entry name" value="HAD superfamily/HAD-like"/>
    <property type="match status" value="1"/>
</dbReference>
<name>A0A345UQ13_9BACT</name>
<keyword evidence="6" id="KW-1185">Reference proteome</keyword>
<evidence type="ECO:0000256" key="3">
    <source>
        <dbReference type="ARBA" id="ARBA00006171"/>
    </source>
</evidence>
<dbReference type="Proteomes" id="UP000254808">
    <property type="component" value="Chromosome"/>
</dbReference>
<dbReference type="InterPro" id="IPR023214">
    <property type="entry name" value="HAD_sf"/>
</dbReference>
<dbReference type="RefSeq" id="WP_114985637.1">
    <property type="nucleotide sequence ID" value="NZ_CP027806.1"/>
</dbReference>
<dbReference type="InterPro" id="IPR023198">
    <property type="entry name" value="PGP-like_dom2"/>
</dbReference>
<dbReference type="KEGG" id="cprv:CYPRO_3333"/>
<dbReference type="GO" id="GO:0008967">
    <property type="term" value="F:phosphoglycolate phosphatase activity"/>
    <property type="evidence" value="ECO:0007669"/>
    <property type="project" value="UniProtKB-EC"/>
</dbReference>
<dbReference type="PANTHER" id="PTHR43434:SF1">
    <property type="entry name" value="PHOSPHOGLYCOLATE PHOSPHATASE"/>
    <property type="match status" value="1"/>
</dbReference>
<dbReference type="Pfam" id="PF13419">
    <property type="entry name" value="HAD_2"/>
    <property type="match status" value="1"/>
</dbReference>
<dbReference type="AlphaFoldDB" id="A0A345UQ13"/>
<dbReference type="InterPro" id="IPR050155">
    <property type="entry name" value="HAD-like_hydrolase_sf"/>
</dbReference>
<evidence type="ECO:0000256" key="1">
    <source>
        <dbReference type="ARBA" id="ARBA00000830"/>
    </source>
</evidence>
<protein>
    <recommendedName>
        <fullName evidence="4">phosphoglycolate phosphatase</fullName>
        <ecNumber evidence="4">3.1.3.18</ecNumber>
    </recommendedName>
</protein>
<comment type="similarity">
    <text evidence="3">Belongs to the HAD-like hydrolase superfamily. CbbY/CbbZ/Gph/YieH family.</text>
</comment>
<dbReference type="InterPro" id="IPR036412">
    <property type="entry name" value="HAD-like_sf"/>
</dbReference>
<evidence type="ECO:0000313" key="6">
    <source>
        <dbReference type="Proteomes" id="UP000254808"/>
    </source>
</evidence>
<reference evidence="5 6" key="1">
    <citation type="submission" date="2018-03" db="EMBL/GenBank/DDBJ databases">
        <title>Phenotypic and genomic properties of Cyclonatronum proteinivorum gen. nov., sp. nov., a haloalkaliphilic bacteroidete from soda lakes possessing Na+-translocating rhodopsin.</title>
        <authorList>
            <person name="Toshchakov S.V."/>
            <person name="Korzhenkov A."/>
            <person name="Samarov N.I."/>
            <person name="Kublanov I.V."/>
            <person name="Muntyan M.S."/>
            <person name="Sorokin D.Y."/>
        </authorList>
    </citation>
    <scope>NUCLEOTIDE SEQUENCE [LARGE SCALE GENOMIC DNA]</scope>
    <source>
        <strain evidence="5 6">Omega</strain>
    </source>
</reference>
<dbReference type="GO" id="GO:0005829">
    <property type="term" value="C:cytosol"/>
    <property type="evidence" value="ECO:0007669"/>
    <property type="project" value="TreeGrafter"/>
</dbReference>
<dbReference type="SUPFAM" id="SSF56784">
    <property type="entry name" value="HAD-like"/>
    <property type="match status" value="1"/>
</dbReference>
<sequence length="226" mass="25099">MRPVFILFDIDGTLVKVRQGFMPRLIDVLLRKLGRDTIEVGSTSYAGRTDRDIFTKLLKANGICTSNFEALRKTYVETLDEMLSPADLDTIPGAAEAAEWCYENSSASGLLTGNFREAAFTKLHRAGLDRYFETGAFGGDHYERNALPEVAWQIGRQLIGDNLQPEDMVIIGDTPRDVACAKHFGCKSVAVTTGPFTREELRKHQPDLILDSLAAPQEWLGALFND</sequence>
<proteinExistence type="inferred from homology"/>
<dbReference type="GO" id="GO:0006281">
    <property type="term" value="P:DNA repair"/>
    <property type="evidence" value="ECO:0007669"/>
    <property type="project" value="TreeGrafter"/>
</dbReference>
<comment type="pathway">
    <text evidence="2">Organic acid metabolism; glycolate biosynthesis; glycolate from 2-phosphoglycolate: step 1/1.</text>
</comment>
<evidence type="ECO:0000256" key="2">
    <source>
        <dbReference type="ARBA" id="ARBA00004818"/>
    </source>
</evidence>
<dbReference type="PANTHER" id="PTHR43434">
    <property type="entry name" value="PHOSPHOGLYCOLATE PHOSPHATASE"/>
    <property type="match status" value="1"/>
</dbReference>
<accession>A0A345UQ13</accession>
<dbReference type="InterPro" id="IPR041492">
    <property type="entry name" value="HAD_2"/>
</dbReference>
<evidence type="ECO:0000313" key="5">
    <source>
        <dbReference type="EMBL" id="AXJ02565.1"/>
    </source>
</evidence>
<dbReference type="EMBL" id="CP027806">
    <property type="protein sequence ID" value="AXJ02565.1"/>
    <property type="molecule type" value="Genomic_DNA"/>
</dbReference>
<dbReference type="EC" id="3.1.3.18" evidence="4"/>
<evidence type="ECO:0000256" key="4">
    <source>
        <dbReference type="ARBA" id="ARBA00013078"/>
    </source>
</evidence>
<organism evidence="5 6">
    <name type="scientific">Cyclonatronum proteinivorum</name>
    <dbReference type="NCBI Taxonomy" id="1457365"/>
    <lineage>
        <taxon>Bacteria</taxon>
        <taxon>Pseudomonadati</taxon>
        <taxon>Balneolota</taxon>
        <taxon>Balneolia</taxon>
        <taxon>Balneolales</taxon>
        <taxon>Cyclonatronaceae</taxon>
        <taxon>Cyclonatronum</taxon>
    </lineage>
</organism>
<comment type="catalytic activity">
    <reaction evidence="1">
        <text>2-phosphoglycolate + H2O = glycolate + phosphate</text>
        <dbReference type="Rhea" id="RHEA:14369"/>
        <dbReference type="ChEBI" id="CHEBI:15377"/>
        <dbReference type="ChEBI" id="CHEBI:29805"/>
        <dbReference type="ChEBI" id="CHEBI:43474"/>
        <dbReference type="ChEBI" id="CHEBI:58033"/>
        <dbReference type="EC" id="3.1.3.18"/>
    </reaction>
</comment>
<gene>
    <name evidence="5" type="ORF">CYPRO_3333</name>
</gene>
<dbReference type="Gene3D" id="1.10.150.240">
    <property type="entry name" value="Putative phosphatase, domain 2"/>
    <property type="match status" value="1"/>
</dbReference>